<comment type="subcellular location">
    <subcellularLocation>
        <location evidence="1">Nucleus</location>
    </subcellularLocation>
</comment>
<reference evidence="8 9" key="1">
    <citation type="submission" date="2024-03" db="EMBL/GenBank/DDBJ databases">
        <authorList>
            <person name="Gkanogiannis A."/>
            <person name="Becerra Lopez-Lavalle L."/>
        </authorList>
    </citation>
    <scope>NUCLEOTIDE SEQUENCE [LARGE SCALE GENOMIC DNA]</scope>
</reference>
<name>A0ABP0YKP5_9ROSI</name>
<dbReference type="SUPFAM" id="SSF54171">
    <property type="entry name" value="DNA-binding domain"/>
    <property type="match status" value="1"/>
</dbReference>
<evidence type="ECO:0000256" key="1">
    <source>
        <dbReference type="ARBA" id="ARBA00004123"/>
    </source>
</evidence>
<feature type="domain" description="AP2/ERF" evidence="7">
    <location>
        <begin position="170"/>
        <end position="227"/>
    </location>
</feature>
<dbReference type="PANTHER" id="PTHR31194">
    <property type="entry name" value="SHN SHINE , DNA BINDING / TRANSCRIPTION FACTOR"/>
    <property type="match status" value="1"/>
</dbReference>
<accession>A0ABP0YKP5</accession>
<dbReference type="EMBL" id="OZ021737">
    <property type="protein sequence ID" value="CAK9319117.1"/>
    <property type="molecule type" value="Genomic_DNA"/>
</dbReference>
<dbReference type="InterPro" id="IPR050913">
    <property type="entry name" value="AP2/ERF_ERF"/>
</dbReference>
<evidence type="ECO:0000256" key="3">
    <source>
        <dbReference type="ARBA" id="ARBA00023125"/>
    </source>
</evidence>
<dbReference type="InterPro" id="IPR001471">
    <property type="entry name" value="AP2/ERF_dom"/>
</dbReference>
<dbReference type="InterPro" id="IPR036955">
    <property type="entry name" value="AP2/ERF_dom_sf"/>
</dbReference>
<dbReference type="Gene3D" id="3.30.730.10">
    <property type="entry name" value="AP2/ERF domain"/>
    <property type="match status" value="1"/>
</dbReference>
<gene>
    <name evidence="8" type="ORF">CITCOLO1_LOCUS11109</name>
</gene>
<protein>
    <recommendedName>
        <fullName evidence="7">AP2/ERF domain-containing protein</fullName>
    </recommendedName>
</protein>
<dbReference type="PROSITE" id="PS51032">
    <property type="entry name" value="AP2_ERF"/>
    <property type="match status" value="1"/>
</dbReference>
<proteinExistence type="predicted"/>
<keyword evidence="2" id="KW-0805">Transcription regulation</keyword>
<evidence type="ECO:0000313" key="8">
    <source>
        <dbReference type="EMBL" id="CAK9319117.1"/>
    </source>
</evidence>
<keyword evidence="9" id="KW-1185">Reference proteome</keyword>
<feature type="region of interest" description="Disordered" evidence="6">
    <location>
        <begin position="151"/>
        <end position="172"/>
    </location>
</feature>
<dbReference type="SMART" id="SM00380">
    <property type="entry name" value="AP2"/>
    <property type="match status" value="1"/>
</dbReference>
<evidence type="ECO:0000256" key="4">
    <source>
        <dbReference type="ARBA" id="ARBA00023163"/>
    </source>
</evidence>
<evidence type="ECO:0000313" key="9">
    <source>
        <dbReference type="Proteomes" id="UP001642487"/>
    </source>
</evidence>
<keyword evidence="4" id="KW-0804">Transcription</keyword>
<dbReference type="CDD" id="cd00018">
    <property type="entry name" value="AP2"/>
    <property type="match status" value="1"/>
</dbReference>
<evidence type="ECO:0000256" key="6">
    <source>
        <dbReference type="SAM" id="MobiDB-lite"/>
    </source>
</evidence>
<organism evidence="8 9">
    <name type="scientific">Citrullus colocynthis</name>
    <name type="common">colocynth</name>
    <dbReference type="NCBI Taxonomy" id="252529"/>
    <lineage>
        <taxon>Eukaryota</taxon>
        <taxon>Viridiplantae</taxon>
        <taxon>Streptophyta</taxon>
        <taxon>Embryophyta</taxon>
        <taxon>Tracheophyta</taxon>
        <taxon>Spermatophyta</taxon>
        <taxon>Magnoliopsida</taxon>
        <taxon>eudicotyledons</taxon>
        <taxon>Gunneridae</taxon>
        <taxon>Pentapetalae</taxon>
        <taxon>rosids</taxon>
        <taxon>fabids</taxon>
        <taxon>Cucurbitales</taxon>
        <taxon>Cucurbitaceae</taxon>
        <taxon>Benincaseae</taxon>
        <taxon>Citrullus</taxon>
    </lineage>
</organism>
<evidence type="ECO:0000259" key="7">
    <source>
        <dbReference type="PROSITE" id="PS51032"/>
    </source>
</evidence>
<dbReference type="InterPro" id="IPR016177">
    <property type="entry name" value="DNA-bd_dom_sf"/>
</dbReference>
<evidence type="ECO:0000256" key="5">
    <source>
        <dbReference type="ARBA" id="ARBA00023242"/>
    </source>
</evidence>
<dbReference type="PANTHER" id="PTHR31194:SF218">
    <property type="entry name" value="AP2_ERF DOMAIN-CONTAINING PROTEIN"/>
    <property type="match status" value="1"/>
</dbReference>
<evidence type="ECO:0000256" key="2">
    <source>
        <dbReference type="ARBA" id="ARBA00023015"/>
    </source>
</evidence>
<dbReference type="Pfam" id="PF00847">
    <property type="entry name" value="AP2"/>
    <property type="match status" value="1"/>
</dbReference>
<keyword evidence="5" id="KW-0539">Nucleus</keyword>
<dbReference type="Proteomes" id="UP001642487">
    <property type="component" value="Chromosome 3"/>
</dbReference>
<keyword evidence="3" id="KW-0238">DNA-binding</keyword>
<sequence>MMVEDKGEKWASAVPITFPPHLNSEEMKQTGWAGGQGVLHSLRTRDFTVYTTKSKRQGPQRGKTTLSIFYLNRATKFHYPLMGRVYSGVIKFREVRTITHKPAAETKLVRISYTDADATDSSSGEDEEPILIRHVKRHVTEIRLLTTDCSKRAPPKSKVNPPRTTESHRKFRGVRRRPWGKWAAEIRDPLRRTRVWLGTYDTAEEAAVVYDQAAVRLRGPNALTNFVAETPHSETTLVTYLTPPPPENQSTAAVVVSDSKESRSLCSPTSVLRLEEQNWRAIDHYLSEESGLEDEFNWLYDRNSNSFLFNLRSPQPIFPDQMEMTNPKWEDFEDISVDFDSCKWDVENYFQDPNFSIA</sequence>
<dbReference type="PRINTS" id="PR00367">
    <property type="entry name" value="ETHRSPELEMNT"/>
</dbReference>